<sequence>MPKTAAMLRPLAFGNRTKMQSTSLLSMQEQVHRMLGWSAEYDAIGDAAKFATQQSSIAVNGLKLSSLSHSPIRTLVESNELSFFMPVEGGAIRSTVNGKSVECHVRTNALLAPEGERIGEGGYRSILIAGLDRSRLLQTAGAMLGRDEPRVDLNGPSVMPLVAAGVNFDLMLRGACALLEACNVSGEAAARLGIDEIVYRAICGMLLRDRLFGDGEDMSSREIPDRRVERACDYVMANLNRRLTLTDLEAISGLSARNLQYAFQRRFGCSPVTWIRNERLNAARELLLAGGDADNVTTAALAFCFSNLGSFSRLYRERFGEYPAVTLAAARGRDGR</sequence>
<dbReference type="PROSITE" id="PS01124">
    <property type="entry name" value="HTH_ARAC_FAMILY_2"/>
    <property type="match status" value="1"/>
</dbReference>
<dbReference type="Gene3D" id="1.10.10.60">
    <property type="entry name" value="Homeodomain-like"/>
    <property type="match status" value="1"/>
</dbReference>
<dbReference type="EMBL" id="JAUSUH010000015">
    <property type="protein sequence ID" value="MDQ0350085.1"/>
    <property type="molecule type" value="Genomic_DNA"/>
</dbReference>
<evidence type="ECO:0000256" key="2">
    <source>
        <dbReference type="ARBA" id="ARBA00023125"/>
    </source>
</evidence>
<dbReference type="InterPro" id="IPR018060">
    <property type="entry name" value="HTH_AraC"/>
</dbReference>
<keyword evidence="2" id="KW-0238">DNA-binding</keyword>
<keyword evidence="3" id="KW-0804">Transcription</keyword>
<feature type="domain" description="HTH araC/xylS-type" evidence="4">
    <location>
        <begin position="229"/>
        <end position="329"/>
    </location>
</feature>
<proteinExistence type="predicted"/>
<keyword evidence="1" id="KW-0805">Transcription regulation</keyword>
<evidence type="ECO:0000256" key="3">
    <source>
        <dbReference type="ARBA" id="ARBA00023163"/>
    </source>
</evidence>
<reference evidence="5 6" key="1">
    <citation type="submission" date="2023-07" db="EMBL/GenBank/DDBJ databases">
        <title>Genomic Encyclopedia of Type Strains, Phase IV (KMG-IV): sequencing the most valuable type-strain genomes for metagenomic binning, comparative biology and taxonomic classification.</title>
        <authorList>
            <person name="Goeker M."/>
        </authorList>
    </citation>
    <scope>NUCLEOTIDE SEQUENCE [LARGE SCALE GENOMIC DNA]</scope>
    <source>
        <strain evidence="5 6">DSM 1277</strain>
    </source>
</reference>
<dbReference type="SUPFAM" id="SSF46689">
    <property type="entry name" value="Homeodomain-like"/>
    <property type="match status" value="1"/>
</dbReference>
<evidence type="ECO:0000313" key="5">
    <source>
        <dbReference type="EMBL" id="MDQ0350085.1"/>
    </source>
</evidence>
<organism evidence="5 6">
    <name type="scientific">Ancylobacter vacuolatus</name>
    <dbReference type="NCBI Taxonomy" id="223389"/>
    <lineage>
        <taxon>Bacteria</taxon>
        <taxon>Pseudomonadati</taxon>
        <taxon>Pseudomonadota</taxon>
        <taxon>Alphaproteobacteria</taxon>
        <taxon>Hyphomicrobiales</taxon>
        <taxon>Xanthobacteraceae</taxon>
        <taxon>Ancylobacter</taxon>
    </lineage>
</organism>
<evidence type="ECO:0000259" key="4">
    <source>
        <dbReference type="PROSITE" id="PS01124"/>
    </source>
</evidence>
<evidence type="ECO:0000256" key="1">
    <source>
        <dbReference type="ARBA" id="ARBA00023015"/>
    </source>
</evidence>
<comment type="caution">
    <text evidence="5">The sequence shown here is derived from an EMBL/GenBank/DDBJ whole genome shotgun (WGS) entry which is preliminary data.</text>
</comment>
<dbReference type="InterPro" id="IPR050204">
    <property type="entry name" value="AraC_XylS_family_regulators"/>
</dbReference>
<protein>
    <submittedName>
        <fullName evidence="5">AraC-like DNA-binding protein</fullName>
    </submittedName>
</protein>
<dbReference type="PANTHER" id="PTHR46796:SF12">
    <property type="entry name" value="HTH-TYPE DNA-BINDING TRANSCRIPTIONAL ACTIVATOR EUTR"/>
    <property type="match status" value="1"/>
</dbReference>
<evidence type="ECO:0000313" key="6">
    <source>
        <dbReference type="Proteomes" id="UP001238467"/>
    </source>
</evidence>
<dbReference type="Pfam" id="PF12833">
    <property type="entry name" value="HTH_18"/>
    <property type="match status" value="1"/>
</dbReference>
<dbReference type="Proteomes" id="UP001238467">
    <property type="component" value="Unassembled WGS sequence"/>
</dbReference>
<dbReference type="PANTHER" id="PTHR46796">
    <property type="entry name" value="HTH-TYPE TRANSCRIPTIONAL ACTIVATOR RHAS-RELATED"/>
    <property type="match status" value="1"/>
</dbReference>
<dbReference type="InterPro" id="IPR009057">
    <property type="entry name" value="Homeodomain-like_sf"/>
</dbReference>
<keyword evidence="6" id="KW-1185">Reference proteome</keyword>
<dbReference type="RefSeq" id="WP_307064319.1">
    <property type="nucleotide sequence ID" value="NZ_JAUSUH010000015.1"/>
</dbReference>
<dbReference type="SMART" id="SM00342">
    <property type="entry name" value="HTH_ARAC"/>
    <property type="match status" value="1"/>
</dbReference>
<name>A0ABU0DNR6_9HYPH</name>
<accession>A0ABU0DNR6</accession>
<gene>
    <name evidence="5" type="ORF">J2S76_004541</name>
</gene>